<dbReference type="InterPro" id="IPR020781">
    <property type="entry name" value="ATPase_OSCP/d_CS"/>
</dbReference>
<reference evidence="8" key="1">
    <citation type="journal article" date="2019" name="Int. J. Syst. Evol. Microbiol.">
        <title>The Global Catalogue of Microorganisms (GCM) 10K type strain sequencing project: providing services to taxonomists for standard genome sequencing and annotation.</title>
        <authorList>
            <consortium name="The Broad Institute Genomics Platform"/>
            <consortium name="The Broad Institute Genome Sequencing Center for Infectious Disease"/>
            <person name="Wu L."/>
            <person name="Ma J."/>
        </authorList>
    </citation>
    <scope>NUCLEOTIDE SEQUENCE [LARGE SCALE GENOMIC DNA]</scope>
    <source>
        <strain evidence="8">JCM 18053</strain>
    </source>
</reference>
<keyword evidence="5" id="KW-0472">Membrane</keyword>
<keyword evidence="3" id="KW-0375">Hydrogen ion transport</keyword>
<comment type="caution">
    <text evidence="7">The sequence shown here is derived from an EMBL/GenBank/DDBJ whole genome shotgun (WGS) entry which is preliminary data.</text>
</comment>
<dbReference type="Proteomes" id="UP001499852">
    <property type="component" value="Unassembled WGS sequence"/>
</dbReference>
<dbReference type="RefSeq" id="WP_345736360.1">
    <property type="nucleotide sequence ID" value="NZ_BAABIA010000004.1"/>
</dbReference>
<comment type="subcellular location">
    <subcellularLocation>
        <location evidence="1">Membrane</location>
    </subcellularLocation>
</comment>
<gene>
    <name evidence="7" type="ORF">GCM10023213_21260</name>
</gene>
<keyword evidence="8" id="KW-1185">Reference proteome</keyword>
<keyword evidence="6" id="KW-0066">ATP synthesis</keyword>
<evidence type="ECO:0000256" key="2">
    <source>
        <dbReference type="ARBA" id="ARBA00022448"/>
    </source>
</evidence>
<sequence length="131" mass="14582">MKISKEVRRTSRQLFRVCLVNGKLDESRVRLVVNKIITSKPRGYHGMLDSFAALVRNEVESQRAVVESATFLTNDIQAGLKASLTQKYGRELALEFHIKPELLGGVRVKVGSDVWDGSVKARLEALKASLS</sequence>
<evidence type="ECO:0008006" key="9">
    <source>
        <dbReference type="Google" id="ProtNLM"/>
    </source>
</evidence>
<evidence type="ECO:0000256" key="4">
    <source>
        <dbReference type="ARBA" id="ARBA00023065"/>
    </source>
</evidence>
<dbReference type="PANTHER" id="PTHR11910">
    <property type="entry name" value="ATP SYNTHASE DELTA CHAIN"/>
    <property type="match status" value="1"/>
</dbReference>
<evidence type="ECO:0000256" key="5">
    <source>
        <dbReference type="ARBA" id="ARBA00023136"/>
    </source>
</evidence>
<dbReference type="Pfam" id="PF00213">
    <property type="entry name" value="OSCP"/>
    <property type="match status" value="1"/>
</dbReference>
<accession>A0ABP9P376</accession>
<organism evidence="7 8">
    <name type="scientific">Prosthecobacter algae</name>
    <dbReference type="NCBI Taxonomy" id="1144682"/>
    <lineage>
        <taxon>Bacteria</taxon>
        <taxon>Pseudomonadati</taxon>
        <taxon>Verrucomicrobiota</taxon>
        <taxon>Verrucomicrobiia</taxon>
        <taxon>Verrucomicrobiales</taxon>
        <taxon>Verrucomicrobiaceae</taxon>
        <taxon>Prosthecobacter</taxon>
    </lineage>
</organism>
<evidence type="ECO:0000256" key="6">
    <source>
        <dbReference type="ARBA" id="ARBA00023310"/>
    </source>
</evidence>
<keyword evidence="4" id="KW-0406">Ion transport</keyword>
<dbReference type="PRINTS" id="PR00125">
    <property type="entry name" value="ATPASEDELTA"/>
</dbReference>
<name>A0ABP9P376_9BACT</name>
<keyword evidence="2" id="KW-0813">Transport</keyword>
<evidence type="ECO:0000256" key="1">
    <source>
        <dbReference type="ARBA" id="ARBA00004370"/>
    </source>
</evidence>
<dbReference type="EMBL" id="BAABIA010000004">
    <property type="protein sequence ID" value="GAA5139846.1"/>
    <property type="molecule type" value="Genomic_DNA"/>
</dbReference>
<evidence type="ECO:0000256" key="3">
    <source>
        <dbReference type="ARBA" id="ARBA00022781"/>
    </source>
</evidence>
<dbReference type="InterPro" id="IPR000711">
    <property type="entry name" value="ATPase_OSCP/dsu"/>
</dbReference>
<proteinExistence type="predicted"/>
<evidence type="ECO:0000313" key="7">
    <source>
        <dbReference type="EMBL" id="GAA5139846.1"/>
    </source>
</evidence>
<evidence type="ECO:0000313" key="8">
    <source>
        <dbReference type="Proteomes" id="UP001499852"/>
    </source>
</evidence>
<protein>
    <recommendedName>
        <fullName evidence="9">ATP synthase subunit delta</fullName>
    </recommendedName>
</protein>
<dbReference type="PROSITE" id="PS00389">
    <property type="entry name" value="ATPASE_DELTA"/>
    <property type="match status" value="1"/>
</dbReference>